<dbReference type="Proteomes" id="UP000196573">
    <property type="component" value="Unassembled WGS sequence"/>
</dbReference>
<gene>
    <name evidence="2" type="ORF">EHSB41UT_04105</name>
</gene>
<evidence type="ECO:0000259" key="1">
    <source>
        <dbReference type="Pfam" id="PF02036"/>
    </source>
</evidence>
<organism evidence="2 3">
    <name type="scientific">Parendozoicomonas haliclonae</name>
    <dbReference type="NCBI Taxonomy" id="1960125"/>
    <lineage>
        <taxon>Bacteria</taxon>
        <taxon>Pseudomonadati</taxon>
        <taxon>Pseudomonadota</taxon>
        <taxon>Gammaproteobacteria</taxon>
        <taxon>Oceanospirillales</taxon>
        <taxon>Endozoicomonadaceae</taxon>
        <taxon>Parendozoicomonas</taxon>
    </lineage>
</organism>
<feature type="domain" description="SCP2" evidence="1">
    <location>
        <begin position="17"/>
        <end position="113"/>
    </location>
</feature>
<proteinExistence type="predicted"/>
<accession>A0A1X7APR0</accession>
<sequence length="130" mass="14454">MKFRLLLIGLGFLMKRASSNNPAFIKKLEGKDMSFEISSDDGVCRAFRVKDNKVSSSGGQAKDPEFCLRFNTAEEGFKALTAKNAQLAFMKGIQDKTIRVEGNPMSLMWFQGIAGMVVPKKKKKKKKEAA</sequence>
<dbReference type="EMBL" id="FWPT01000011">
    <property type="protein sequence ID" value="SMA50311.1"/>
    <property type="molecule type" value="Genomic_DNA"/>
</dbReference>
<dbReference type="Gene3D" id="3.30.1050.10">
    <property type="entry name" value="SCP2 sterol-binding domain"/>
    <property type="match status" value="1"/>
</dbReference>
<name>A0A1X7APR0_9GAMM</name>
<dbReference type="InterPro" id="IPR003033">
    <property type="entry name" value="SCP2_sterol-bd_dom"/>
</dbReference>
<dbReference type="SUPFAM" id="SSF55718">
    <property type="entry name" value="SCP-like"/>
    <property type="match status" value="1"/>
</dbReference>
<reference evidence="2 3" key="1">
    <citation type="submission" date="2017-03" db="EMBL/GenBank/DDBJ databases">
        <authorList>
            <person name="Afonso C.L."/>
            <person name="Miller P.J."/>
            <person name="Scott M.A."/>
            <person name="Spackman E."/>
            <person name="Goraichik I."/>
            <person name="Dimitrov K.M."/>
            <person name="Suarez D.L."/>
            <person name="Swayne D.E."/>
        </authorList>
    </citation>
    <scope>NUCLEOTIDE SEQUENCE [LARGE SCALE GENOMIC DNA]</scope>
    <source>
        <strain evidence="2">SB41UT1</strain>
    </source>
</reference>
<protein>
    <recommendedName>
        <fullName evidence="1">SCP2 domain-containing protein</fullName>
    </recommendedName>
</protein>
<evidence type="ECO:0000313" key="2">
    <source>
        <dbReference type="EMBL" id="SMA50311.1"/>
    </source>
</evidence>
<dbReference type="RefSeq" id="WP_087112742.1">
    <property type="nucleotide sequence ID" value="NZ_CBCSCN010000013.1"/>
</dbReference>
<evidence type="ECO:0000313" key="3">
    <source>
        <dbReference type="Proteomes" id="UP000196573"/>
    </source>
</evidence>
<keyword evidence="3" id="KW-1185">Reference proteome</keyword>
<dbReference type="InterPro" id="IPR036527">
    <property type="entry name" value="SCP2_sterol-bd_dom_sf"/>
</dbReference>
<dbReference type="Pfam" id="PF02036">
    <property type="entry name" value="SCP2"/>
    <property type="match status" value="1"/>
</dbReference>
<dbReference type="AlphaFoldDB" id="A0A1X7APR0"/>
<dbReference type="OrthoDB" id="7011745at2"/>